<proteinExistence type="inferred from homology"/>
<name>W1X901_ECOLX</name>
<sequence>LNSSAFPELAQQQNNKCINLLKAVPDATINFDFAAMRLNITIPQIALLSSAHGYIPPEEWDEGIPALLLNYNFTGNRGNGNDSYFFSELSGINIGPWRLRNNGSWNYFRGNGYHSEQWNNIGTWVQRAIIPLKSELVMGDGNTGSDIFDGVGFRGVRLYSSDNMYPDSQQGFAPTVRGLPVWRPS</sequence>
<dbReference type="PANTHER" id="PTHR30451:SF6">
    <property type="entry name" value="OUTER MEMBRANE USHER PROTEIN SFMD"/>
    <property type="match status" value="1"/>
</dbReference>
<keyword evidence="6" id="KW-0472">Membrane</keyword>
<evidence type="ECO:0000256" key="7">
    <source>
        <dbReference type="ARBA" id="ARBA00023237"/>
    </source>
</evidence>
<feature type="non-terminal residue" evidence="9">
    <location>
        <position position="1"/>
    </location>
</feature>
<evidence type="ECO:0000256" key="6">
    <source>
        <dbReference type="ARBA" id="ARBA00023136"/>
    </source>
</evidence>
<evidence type="ECO:0000259" key="8">
    <source>
        <dbReference type="Pfam" id="PF13954"/>
    </source>
</evidence>
<feature type="domain" description="PapC N-terminal" evidence="8">
    <location>
        <begin position="2"/>
        <end position="74"/>
    </location>
</feature>
<dbReference type="GO" id="GO:0009297">
    <property type="term" value="P:pilus assembly"/>
    <property type="evidence" value="ECO:0007669"/>
    <property type="project" value="InterPro"/>
</dbReference>
<evidence type="ECO:0000256" key="3">
    <source>
        <dbReference type="ARBA" id="ARBA00022448"/>
    </source>
</evidence>
<dbReference type="PATRIC" id="fig|1403943.3.peg.1149"/>
<dbReference type="Pfam" id="PF00577">
    <property type="entry name" value="Usher"/>
    <property type="match status" value="1"/>
</dbReference>
<reference evidence="9 10" key="1">
    <citation type="submission" date="2013-12" db="EMBL/GenBank/DDBJ databases">
        <title>A Varibaculum cambriense genome reconstructed from a premature infant gut community with otherwise low bacterial novelty that shifts toward anaerobic metabolism during the third week of life.</title>
        <authorList>
            <person name="Brown C.T."/>
            <person name="Sharon I."/>
            <person name="Thomas B.C."/>
            <person name="Castelle C.J."/>
            <person name="Morowitz M.J."/>
            <person name="Banfield J.F."/>
        </authorList>
    </citation>
    <scope>NUCLEOTIDE SEQUENCE [LARGE SCALE GENOMIC DNA]</scope>
    <source>
        <strain evidence="10">DORA_A_5_14_21</strain>
    </source>
</reference>
<dbReference type="InterPro" id="IPR025885">
    <property type="entry name" value="PapC_N"/>
</dbReference>
<evidence type="ECO:0000256" key="4">
    <source>
        <dbReference type="ARBA" id="ARBA00022692"/>
    </source>
</evidence>
<dbReference type="GO" id="GO:0015473">
    <property type="term" value="F:fimbrial usher porin activity"/>
    <property type="evidence" value="ECO:0007669"/>
    <property type="project" value="InterPro"/>
</dbReference>
<keyword evidence="4" id="KW-0812">Transmembrane</keyword>
<dbReference type="Proteomes" id="UP000018853">
    <property type="component" value="Unassembled WGS sequence"/>
</dbReference>
<dbReference type="AlphaFoldDB" id="W1X901"/>
<evidence type="ECO:0000313" key="10">
    <source>
        <dbReference type="Proteomes" id="UP000018853"/>
    </source>
</evidence>
<dbReference type="InterPro" id="IPR037224">
    <property type="entry name" value="PapC_N_sf"/>
</dbReference>
<dbReference type="InterPro" id="IPR000015">
    <property type="entry name" value="Fimb_usher"/>
</dbReference>
<organism evidence="9 10">
    <name type="scientific">Escherichia coli DORA_A_5_14_21</name>
    <dbReference type="NCBI Taxonomy" id="1403943"/>
    <lineage>
        <taxon>Bacteria</taxon>
        <taxon>Pseudomonadati</taxon>
        <taxon>Pseudomonadota</taxon>
        <taxon>Gammaproteobacteria</taxon>
        <taxon>Enterobacterales</taxon>
        <taxon>Enterobacteriaceae</taxon>
        <taxon>Escherichia</taxon>
    </lineage>
</organism>
<keyword evidence="3" id="KW-0813">Transport</keyword>
<dbReference type="EMBL" id="AZLZ01000976">
    <property type="protein sequence ID" value="ETJ25935.1"/>
    <property type="molecule type" value="Genomic_DNA"/>
</dbReference>
<keyword evidence="7" id="KW-0998">Cell outer membrane</keyword>
<comment type="similarity">
    <text evidence="2">Belongs to the fimbrial export usher family.</text>
</comment>
<dbReference type="GO" id="GO:0009279">
    <property type="term" value="C:cell outer membrane"/>
    <property type="evidence" value="ECO:0007669"/>
    <property type="project" value="UniProtKB-SubCell"/>
</dbReference>
<dbReference type="SUPFAM" id="SSF141729">
    <property type="entry name" value="FimD N-terminal domain-like"/>
    <property type="match status" value="1"/>
</dbReference>
<dbReference type="Pfam" id="PF13954">
    <property type="entry name" value="PapC_N"/>
    <property type="match status" value="1"/>
</dbReference>
<comment type="caution">
    <text evidence="9">The sequence shown here is derived from an EMBL/GenBank/DDBJ whole genome shotgun (WGS) entry which is preliminary data.</text>
</comment>
<keyword evidence="5" id="KW-0732">Signal</keyword>
<dbReference type="Gene3D" id="3.10.20.410">
    <property type="match status" value="1"/>
</dbReference>
<protein>
    <submittedName>
        <fullName evidence="9">Outer membrane usher protein sfmD</fullName>
    </submittedName>
</protein>
<comment type="subcellular location">
    <subcellularLocation>
        <location evidence="1">Cell outer membrane</location>
        <topology evidence="1">Multi-pass membrane protein</topology>
    </subcellularLocation>
</comment>
<evidence type="ECO:0000256" key="5">
    <source>
        <dbReference type="ARBA" id="ARBA00022729"/>
    </source>
</evidence>
<evidence type="ECO:0000256" key="2">
    <source>
        <dbReference type="ARBA" id="ARBA00008064"/>
    </source>
</evidence>
<accession>W1X901</accession>
<evidence type="ECO:0000256" key="1">
    <source>
        <dbReference type="ARBA" id="ARBA00004571"/>
    </source>
</evidence>
<dbReference type="PANTHER" id="PTHR30451">
    <property type="entry name" value="OUTER MEMBRANE USHER PROTEIN"/>
    <property type="match status" value="1"/>
</dbReference>
<gene>
    <name evidence="9" type="ORF">Q609_ECAC00976G0002</name>
</gene>
<evidence type="ECO:0000313" key="9">
    <source>
        <dbReference type="EMBL" id="ETJ25935.1"/>
    </source>
</evidence>